<feature type="compositionally biased region" description="Low complexity" evidence="1">
    <location>
        <begin position="185"/>
        <end position="222"/>
    </location>
</feature>
<gene>
    <name evidence="2" type="ORF">JK361_01875</name>
</gene>
<dbReference type="RefSeq" id="WP_201814232.1">
    <property type="nucleotide sequence ID" value="NZ_JAERRH010000001.1"/>
</dbReference>
<proteinExistence type="predicted"/>
<feature type="region of interest" description="Disordered" evidence="1">
    <location>
        <begin position="93"/>
        <end position="230"/>
    </location>
</feature>
<feature type="compositionally biased region" description="Acidic residues" evidence="1">
    <location>
        <begin position="132"/>
        <end position="151"/>
    </location>
</feature>
<name>A0ABS1NTE2_9ACTN</name>
<evidence type="ECO:0000313" key="2">
    <source>
        <dbReference type="EMBL" id="MBL1103366.1"/>
    </source>
</evidence>
<accession>A0ABS1NTE2</accession>
<comment type="caution">
    <text evidence="2">The sequence shown here is derived from an EMBL/GenBank/DDBJ whole genome shotgun (WGS) entry which is preliminary data.</text>
</comment>
<evidence type="ECO:0000256" key="1">
    <source>
        <dbReference type="SAM" id="MobiDB-lite"/>
    </source>
</evidence>
<organism evidence="2 3">
    <name type="scientific">Streptomyces musisoli</name>
    <dbReference type="NCBI Taxonomy" id="2802280"/>
    <lineage>
        <taxon>Bacteria</taxon>
        <taxon>Bacillati</taxon>
        <taxon>Actinomycetota</taxon>
        <taxon>Actinomycetes</taxon>
        <taxon>Kitasatosporales</taxon>
        <taxon>Streptomycetaceae</taxon>
        <taxon>Streptomyces</taxon>
    </lineage>
</organism>
<sequence>MNRTAMGLAVGAGYLLGRTKKLKMALAVGSLVAGKKMNLSPKMLADVVNQQLKNNPQFKEIGDQLRQDLRGVGKAATGAMAERQMNALADRLHGRTTQVRDQLSGVLPSGSDDEEQGDEDAYEESAGQADADRDEDREEDRDEDREEDQGEDRDRREAREGEPRGKGPAKKAPGNKSPARKAAAKKTAPAKKTAAKKSTAARKAAAKKTASAGNAARRATGGRSKGGDDR</sequence>
<feature type="compositionally biased region" description="Basic and acidic residues" evidence="1">
    <location>
        <begin position="152"/>
        <end position="165"/>
    </location>
</feature>
<evidence type="ECO:0000313" key="3">
    <source>
        <dbReference type="Proteomes" id="UP000621386"/>
    </source>
</evidence>
<feature type="compositionally biased region" description="Acidic residues" evidence="1">
    <location>
        <begin position="111"/>
        <end position="123"/>
    </location>
</feature>
<dbReference type="Proteomes" id="UP000621386">
    <property type="component" value="Unassembled WGS sequence"/>
</dbReference>
<protein>
    <submittedName>
        <fullName evidence="2">DNA primase</fullName>
    </submittedName>
</protein>
<reference evidence="2 3" key="1">
    <citation type="submission" date="2021-01" db="EMBL/GenBank/DDBJ databases">
        <title>WGS of actinomycetes isolated from Thailand.</title>
        <authorList>
            <person name="Thawai C."/>
        </authorList>
    </citation>
    <scope>NUCLEOTIDE SEQUENCE [LARGE SCALE GENOMIC DNA]</scope>
    <source>
        <strain evidence="2 3">CH5-8</strain>
    </source>
</reference>
<keyword evidence="3" id="KW-1185">Reference proteome</keyword>
<dbReference type="EMBL" id="JAERRH010000001">
    <property type="protein sequence ID" value="MBL1103366.1"/>
    <property type="molecule type" value="Genomic_DNA"/>
</dbReference>